<evidence type="ECO:0000313" key="2">
    <source>
        <dbReference type="Proteomes" id="UP000198304"/>
    </source>
</evidence>
<name>A0A239BAD1_9FIRM</name>
<dbReference type="OrthoDB" id="9908439at2"/>
<evidence type="ECO:0000313" key="1">
    <source>
        <dbReference type="EMBL" id="SNS04378.1"/>
    </source>
</evidence>
<organism evidence="1 2">
    <name type="scientific">Anaerovirgula multivorans</name>
    <dbReference type="NCBI Taxonomy" id="312168"/>
    <lineage>
        <taxon>Bacteria</taxon>
        <taxon>Bacillati</taxon>
        <taxon>Bacillota</taxon>
        <taxon>Clostridia</taxon>
        <taxon>Peptostreptococcales</taxon>
        <taxon>Natronincolaceae</taxon>
        <taxon>Anaerovirgula</taxon>
    </lineage>
</organism>
<dbReference type="RefSeq" id="WP_089281596.1">
    <property type="nucleotide sequence ID" value="NZ_FZOJ01000003.1"/>
</dbReference>
<protein>
    <submittedName>
        <fullName evidence="1">Uncharacterized protein</fullName>
    </submittedName>
</protein>
<gene>
    <name evidence="1" type="ORF">SAMN05446037_1003100</name>
</gene>
<sequence length="96" mass="11445">MCKIFEYPTKEDKIYIHSLIQYFAKGQISRQTYMDLVANVLEKYNVKKIHMNGYRIKLEKYEGINIIILEGNEIYDYCPSCRSTLYRYMIPSGTKL</sequence>
<proteinExistence type="predicted"/>
<accession>A0A239BAD1</accession>
<dbReference type="Proteomes" id="UP000198304">
    <property type="component" value="Unassembled WGS sequence"/>
</dbReference>
<reference evidence="1 2" key="1">
    <citation type="submission" date="2017-06" db="EMBL/GenBank/DDBJ databases">
        <authorList>
            <person name="Kim H.J."/>
            <person name="Triplett B.A."/>
        </authorList>
    </citation>
    <scope>NUCLEOTIDE SEQUENCE [LARGE SCALE GENOMIC DNA]</scope>
    <source>
        <strain evidence="1 2">SCA</strain>
    </source>
</reference>
<dbReference type="AlphaFoldDB" id="A0A239BAD1"/>
<dbReference type="EMBL" id="FZOJ01000003">
    <property type="protein sequence ID" value="SNS04378.1"/>
    <property type="molecule type" value="Genomic_DNA"/>
</dbReference>
<keyword evidence="2" id="KW-1185">Reference proteome</keyword>